<feature type="domain" description="Chorismate-utilising enzyme C-terminal" evidence="1">
    <location>
        <begin position="193"/>
        <end position="449"/>
    </location>
</feature>
<gene>
    <name evidence="3" type="ORF">HY076_06475</name>
</gene>
<dbReference type="Pfam" id="PF04715">
    <property type="entry name" value="Anth_synt_I_N"/>
    <property type="match status" value="1"/>
</dbReference>
<dbReference type="EMBL" id="JACQAY010000207">
    <property type="protein sequence ID" value="MBI3539900.1"/>
    <property type="molecule type" value="Genomic_DNA"/>
</dbReference>
<sequence length="478" mass="51667">MQFHSELPLVESVDVADPLAAARALVNLPHPFLLHSAATDARARWSFFGADPFAVFRGPDYDGACALWRRLAREARANDELPTLVPFTGGVVGYWAYDFGRRLETLPAIAADDLGLPDVVLGFYDVVGAYDHETRQAWLFSSGLPLEGAPRAARARDRLRQVLQILSAGRRTTVRLPVRRDEVSHPRSTFTPDGYRAAVDRVRAEIARGQIFQANLSQRWTIETDTEPTPFALAIADALALFSPAPYGAFLGCGDHAVASASPERFLELRGRRVETRPIKGTRPRGADADTDAALRAALLGSEKDRAENVMIVDVLRNDLGRVCEAGSVEVSGLCELEVFPQVFHLTSTVTGTLAAGRDAFDLLHACFPGGSITGAPKIRAMELLEAIEPVRRHLYTGSIGYLDWRGDADWNIAIRTAIVTPTALHFAAGGGITSDSDPDAELRETLDKAEGMRIALERVVGPVEIDAAAARLGAGGA</sequence>
<dbReference type="Proteomes" id="UP000807850">
    <property type="component" value="Unassembled WGS sequence"/>
</dbReference>
<dbReference type="PRINTS" id="PR00095">
    <property type="entry name" value="ANTSNTHASEI"/>
</dbReference>
<evidence type="ECO:0000259" key="1">
    <source>
        <dbReference type="Pfam" id="PF00425"/>
    </source>
</evidence>
<dbReference type="InterPro" id="IPR005801">
    <property type="entry name" value="ADC_synthase"/>
</dbReference>
<proteinExistence type="predicted"/>
<evidence type="ECO:0000259" key="2">
    <source>
        <dbReference type="Pfam" id="PF04715"/>
    </source>
</evidence>
<evidence type="ECO:0000313" key="4">
    <source>
        <dbReference type="Proteomes" id="UP000807850"/>
    </source>
</evidence>
<dbReference type="InterPro" id="IPR015890">
    <property type="entry name" value="Chorismate_C"/>
</dbReference>
<dbReference type="PANTHER" id="PTHR11236:SF50">
    <property type="entry name" value="AMINODEOXYCHORISMATE SYNTHASE COMPONENT 1"/>
    <property type="match status" value="1"/>
</dbReference>
<dbReference type="Pfam" id="PF00425">
    <property type="entry name" value="Chorismate_bind"/>
    <property type="match status" value="1"/>
</dbReference>
<evidence type="ECO:0000313" key="3">
    <source>
        <dbReference type="EMBL" id="MBI3539900.1"/>
    </source>
</evidence>
<dbReference type="SUPFAM" id="SSF56322">
    <property type="entry name" value="ADC synthase"/>
    <property type="match status" value="1"/>
</dbReference>
<dbReference type="Gene3D" id="3.60.120.10">
    <property type="entry name" value="Anthranilate synthase"/>
    <property type="match status" value="1"/>
</dbReference>
<name>A0A9D6QK38_UNCEI</name>
<dbReference type="GO" id="GO:0000162">
    <property type="term" value="P:L-tryptophan biosynthetic process"/>
    <property type="evidence" value="ECO:0007669"/>
    <property type="project" value="TreeGrafter"/>
</dbReference>
<reference evidence="3" key="1">
    <citation type="submission" date="2020-07" db="EMBL/GenBank/DDBJ databases">
        <title>Huge and variable diversity of episymbiotic CPR bacteria and DPANN archaea in groundwater ecosystems.</title>
        <authorList>
            <person name="He C.Y."/>
            <person name="Keren R."/>
            <person name="Whittaker M."/>
            <person name="Farag I.F."/>
            <person name="Doudna J."/>
            <person name="Cate J.H.D."/>
            <person name="Banfield J.F."/>
        </authorList>
    </citation>
    <scope>NUCLEOTIDE SEQUENCE</scope>
    <source>
        <strain evidence="3">NC_groundwater_928_Pr1_S-0.2um_72_17</strain>
    </source>
</reference>
<dbReference type="InterPro" id="IPR006805">
    <property type="entry name" value="Anth_synth_I_N"/>
</dbReference>
<comment type="caution">
    <text evidence="3">The sequence shown here is derived from an EMBL/GenBank/DDBJ whole genome shotgun (WGS) entry which is preliminary data.</text>
</comment>
<dbReference type="PANTHER" id="PTHR11236">
    <property type="entry name" value="AMINOBENZOATE/ANTHRANILATE SYNTHASE"/>
    <property type="match status" value="1"/>
</dbReference>
<organism evidence="3 4">
    <name type="scientific">Eiseniibacteriota bacterium</name>
    <dbReference type="NCBI Taxonomy" id="2212470"/>
    <lineage>
        <taxon>Bacteria</taxon>
        <taxon>Candidatus Eiseniibacteriota</taxon>
    </lineage>
</organism>
<protein>
    <submittedName>
        <fullName evidence="3">Anthranilate synthase component I family protein</fullName>
    </submittedName>
</protein>
<dbReference type="AlphaFoldDB" id="A0A9D6QK38"/>
<dbReference type="GO" id="GO:0046820">
    <property type="term" value="F:4-amino-4-deoxychorismate synthase activity"/>
    <property type="evidence" value="ECO:0007669"/>
    <property type="project" value="TreeGrafter"/>
</dbReference>
<dbReference type="InterPro" id="IPR019999">
    <property type="entry name" value="Anth_synth_I-like"/>
</dbReference>
<feature type="domain" description="Anthranilate synthase component I N-terminal" evidence="2">
    <location>
        <begin position="14"/>
        <end position="138"/>
    </location>
</feature>
<accession>A0A9D6QK38</accession>